<organism evidence="3 4">
    <name type="scientific">Pannus brasiliensis CCIBt3594</name>
    <dbReference type="NCBI Taxonomy" id="1427578"/>
    <lineage>
        <taxon>Bacteria</taxon>
        <taxon>Bacillati</taxon>
        <taxon>Cyanobacteriota</taxon>
        <taxon>Cyanophyceae</taxon>
        <taxon>Oscillatoriophycideae</taxon>
        <taxon>Chroococcales</taxon>
        <taxon>Microcystaceae</taxon>
        <taxon>Pannus</taxon>
    </lineage>
</organism>
<dbReference type="SUPFAM" id="SSF81324">
    <property type="entry name" value="Voltage-gated potassium channels"/>
    <property type="match status" value="1"/>
</dbReference>
<dbReference type="InterPro" id="IPR013099">
    <property type="entry name" value="K_chnl_dom"/>
</dbReference>
<proteinExistence type="predicted"/>
<keyword evidence="3" id="KW-0406">Ion transport</keyword>
<feature type="transmembrane region" description="Helical" evidence="1">
    <location>
        <begin position="163"/>
        <end position="181"/>
    </location>
</feature>
<dbReference type="RefSeq" id="WP_332865036.1">
    <property type="nucleotide sequence ID" value="NZ_JBAFSM010000016.1"/>
</dbReference>
<keyword evidence="1" id="KW-0812">Transmembrane</keyword>
<feature type="transmembrane region" description="Helical" evidence="1">
    <location>
        <begin position="66"/>
        <end position="84"/>
    </location>
</feature>
<evidence type="ECO:0000313" key="3">
    <source>
        <dbReference type="EMBL" id="MEG3437559.1"/>
    </source>
</evidence>
<dbReference type="GO" id="GO:0034220">
    <property type="term" value="P:monoatomic ion transmembrane transport"/>
    <property type="evidence" value="ECO:0007669"/>
    <property type="project" value="UniProtKB-KW"/>
</dbReference>
<keyword evidence="3" id="KW-0407">Ion channel</keyword>
<comment type="caution">
    <text evidence="3">The sequence shown here is derived from an EMBL/GenBank/DDBJ whole genome shotgun (WGS) entry which is preliminary data.</text>
</comment>
<feature type="domain" description="Potassium channel" evidence="2">
    <location>
        <begin position="165"/>
        <end position="213"/>
    </location>
</feature>
<feature type="transmembrane region" description="Helical" evidence="1">
    <location>
        <begin position="193"/>
        <end position="213"/>
    </location>
</feature>
<dbReference type="Pfam" id="PF07885">
    <property type="entry name" value="Ion_trans_2"/>
    <property type="match status" value="1"/>
</dbReference>
<dbReference type="Gene3D" id="1.10.287.70">
    <property type="match status" value="1"/>
</dbReference>
<sequence length="223" mass="25431">MEWQKWLRLKRGEHHYTKLLIVLLFAFFTPSLLNAWLLRMVIAILFLSLNLIILKTILTSSITLQVLKTLAVLFFLIDLFLAARESSYERWFLLASAIFQSSFIGVSILAIGQDLFQKTKVTAEVLRGAICVYLMIGFLWGIAFKIICLFDSNAFSNITLENYIYKLNYFSFITLTTVGYGDITPQNHIAMSLANVEAIIGQLFPAIVIARLVGLYEAEKRED</sequence>
<evidence type="ECO:0000259" key="2">
    <source>
        <dbReference type="Pfam" id="PF07885"/>
    </source>
</evidence>
<gene>
    <name evidence="3" type="ORF">V0288_10555</name>
</gene>
<evidence type="ECO:0000256" key="1">
    <source>
        <dbReference type="SAM" id="Phobius"/>
    </source>
</evidence>
<evidence type="ECO:0000313" key="4">
    <source>
        <dbReference type="Proteomes" id="UP001328733"/>
    </source>
</evidence>
<dbReference type="Proteomes" id="UP001328733">
    <property type="component" value="Unassembled WGS sequence"/>
</dbReference>
<keyword evidence="3" id="KW-0813">Transport</keyword>
<protein>
    <submittedName>
        <fullName evidence="3">Potassium channel family protein</fullName>
    </submittedName>
</protein>
<reference evidence="3 4" key="1">
    <citation type="submission" date="2024-01" db="EMBL/GenBank/DDBJ databases">
        <title>Genomic insights into the taxonomy and metabolism of the cyanobacterium Pannus brasiliensis CCIBt3594.</title>
        <authorList>
            <person name="Machado M."/>
            <person name="Botero N.B."/>
            <person name="Andreote A.P.D."/>
            <person name="Feitosa A.M.T."/>
            <person name="Popin R."/>
            <person name="Sivonen K."/>
            <person name="Fiore M.F."/>
        </authorList>
    </citation>
    <scope>NUCLEOTIDE SEQUENCE [LARGE SCALE GENOMIC DNA]</scope>
    <source>
        <strain evidence="3 4">CCIBt3594</strain>
    </source>
</reference>
<keyword evidence="1" id="KW-0472">Membrane</keyword>
<accession>A0AAW9QX05</accession>
<keyword evidence="4" id="KW-1185">Reference proteome</keyword>
<feature type="transmembrane region" description="Helical" evidence="1">
    <location>
        <begin position="124"/>
        <end position="143"/>
    </location>
</feature>
<name>A0AAW9QX05_9CHRO</name>
<dbReference type="AlphaFoldDB" id="A0AAW9QX05"/>
<keyword evidence="1" id="KW-1133">Transmembrane helix</keyword>
<feature type="transmembrane region" description="Helical" evidence="1">
    <location>
        <begin position="90"/>
        <end position="112"/>
    </location>
</feature>
<dbReference type="EMBL" id="JBAFSM010000016">
    <property type="protein sequence ID" value="MEG3437559.1"/>
    <property type="molecule type" value="Genomic_DNA"/>
</dbReference>